<name>A0A286RL98_9BACT</name>
<keyword evidence="2 7" id="KW-0489">Methyltransferase</keyword>
<evidence type="ECO:0000256" key="3">
    <source>
        <dbReference type="ARBA" id="ARBA00022679"/>
    </source>
</evidence>
<evidence type="ECO:0000313" key="7">
    <source>
        <dbReference type="EMBL" id="ASV76740.1"/>
    </source>
</evidence>
<dbReference type="GO" id="GO:0032259">
    <property type="term" value="P:methylation"/>
    <property type="evidence" value="ECO:0007669"/>
    <property type="project" value="UniProtKB-KW"/>
</dbReference>
<dbReference type="Proteomes" id="UP000215086">
    <property type="component" value="Chromosome"/>
</dbReference>
<keyword evidence="8" id="KW-1185">Reference proteome</keyword>
<dbReference type="AlphaFoldDB" id="A0A286RL98"/>
<dbReference type="InterPro" id="IPR002052">
    <property type="entry name" value="DNA_methylase_N6_adenine_CS"/>
</dbReference>
<feature type="domain" description="DNA methylase N-4/N-6" evidence="6">
    <location>
        <begin position="26"/>
        <end position="257"/>
    </location>
</feature>
<evidence type="ECO:0000256" key="2">
    <source>
        <dbReference type="ARBA" id="ARBA00022603"/>
    </source>
</evidence>
<dbReference type="EC" id="2.1.1.-" evidence="4"/>
<accession>A0A286RL98</accession>
<gene>
    <name evidence="7" type="ORF">THTE_4139</name>
</gene>
<dbReference type="Pfam" id="PF01555">
    <property type="entry name" value="N6_N4_Mtase"/>
    <property type="match status" value="1"/>
</dbReference>
<evidence type="ECO:0000256" key="4">
    <source>
        <dbReference type="RuleBase" id="RU362026"/>
    </source>
</evidence>
<dbReference type="GO" id="GO:0005737">
    <property type="term" value="C:cytoplasm"/>
    <property type="evidence" value="ECO:0007669"/>
    <property type="project" value="TreeGrafter"/>
</dbReference>
<feature type="region of interest" description="Disordered" evidence="5">
    <location>
        <begin position="265"/>
        <end position="304"/>
    </location>
</feature>
<dbReference type="REBASE" id="216345">
    <property type="entry name" value="M.TteR1ORF4139P"/>
</dbReference>
<evidence type="ECO:0000259" key="6">
    <source>
        <dbReference type="Pfam" id="PF01555"/>
    </source>
</evidence>
<dbReference type="GO" id="GO:0008170">
    <property type="term" value="F:N-methyltransferase activity"/>
    <property type="evidence" value="ECO:0007669"/>
    <property type="project" value="InterPro"/>
</dbReference>
<keyword evidence="3 7" id="KW-0808">Transferase</keyword>
<sequence length="304" mass="35559">MTAFPENDVYRMDCIEGMQRIPSGTVDLVFADPPFNIGYQYDIYRDELDDEEYLNWCERWTREVARILKPDGTFWLAIGDEYVAELKVMIQRTHRLVLRNWVVWYYTFGVHCQNKFTRSHTHLLYWVKDPKRFTFNAEEIRVPSARQLVYADKRAHPKGRIPDDTWILRPQDLPEGFQPNEDTWYFPRVCGTFRERQGFHGCQMPEQLLGRIIRACSRPGELVVDPFAGSGTTLAVAKKLGRRFLGFEISPQYTEKIRERLARIQEGDPLEGSSDPLSGGSTSDNSRRPPRRAQVPESYRLLFE</sequence>
<dbReference type="PANTHER" id="PTHR13370">
    <property type="entry name" value="RNA METHYLASE-RELATED"/>
    <property type="match status" value="1"/>
</dbReference>
<dbReference type="KEGG" id="ttf:THTE_4139"/>
<dbReference type="PANTHER" id="PTHR13370:SF3">
    <property type="entry name" value="TRNA (GUANINE(10)-N2)-METHYLTRANSFERASE HOMOLOG"/>
    <property type="match status" value="1"/>
</dbReference>
<dbReference type="Gene3D" id="3.40.50.150">
    <property type="entry name" value="Vaccinia Virus protein VP39"/>
    <property type="match status" value="1"/>
</dbReference>
<evidence type="ECO:0000256" key="5">
    <source>
        <dbReference type="SAM" id="MobiDB-lite"/>
    </source>
</evidence>
<reference evidence="7 8" key="1">
    <citation type="journal article" name="Front. Microbiol.">
        <title>Sugar Metabolism of the First Thermophilic Planctomycete Thermogutta terrifontis: Comparative Genomic and Transcriptomic Approaches.</title>
        <authorList>
            <person name="Elcheninov A.G."/>
            <person name="Menzel P."/>
            <person name="Gudbergsdottir S.R."/>
            <person name="Slesarev A.I."/>
            <person name="Kadnikov V.V."/>
            <person name="Krogh A."/>
            <person name="Bonch-Osmolovskaya E.A."/>
            <person name="Peng X."/>
            <person name="Kublanov I.V."/>
        </authorList>
    </citation>
    <scope>NUCLEOTIDE SEQUENCE [LARGE SCALE GENOMIC DNA]</scope>
    <source>
        <strain evidence="7 8">R1</strain>
    </source>
</reference>
<protein>
    <recommendedName>
        <fullName evidence="4">Methyltransferase</fullName>
        <ecNumber evidence="4">2.1.1.-</ecNumber>
    </recommendedName>
</protein>
<dbReference type="InterPro" id="IPR002941">
    <property type="entry name" value="DNA_methylase_N4/N6"/>
</dbReference>
<proteinExistence type="inferred from homology"/>
<evidence type="ECO:0000256" key="1">
    <source>
        <dbReference type="ARBA" id="ARBA00006594"/>
    </source>
</evidence>
<evidence type="ECO:0000313" key="8">
    <source>
        <dbReference type="Proteomes" id="UP000215086"/>
    </source>
</evidence>
<dbReference type="InterPro" id="IPR029063">
    <property type="entry name" value="SAM-dependent_MTases_sf"/>
</dbReference>
<organism evidence="7 8">
    <name type="scientific">Thermogutta terrifontis</name>
    <dbReference type="NCBI Taxonomy" id="1331910"/>
    <lineage>
        <taxon>Bacteria</taxon>
        <taxon>Pseudomonadati</taxon>
        <taxon>Planctomycetota</taxon>
        <taxon>Planctomycetia</taxon>
        <taxon>Pirellulales</taxon>
        <taxon>Thermoguttaceae</taxon>
        <taxon>Thermogutta</taxon>
    </lineage>
</organism>
<dbReference type="SUPFAM" id="SSF53335">
    <property type="entry name" value="S-adenosyl-L-methionine-dependent methyltransferases"/>
    <property type="match status" value="1"/>
</dbReference>
<dbReference type="GO" id="GO:0003677">
    <property type="term" value="F:DNA binding"/>
    <property type="evidence" value="ECO:0007669"/>
    <property type="project" value="InterPro"/>
</dbReference>
<comment type="similarity">
    <text evidence="1 4">Belongs to the N(4)/N(6)-methyltransferase family.</text>
</comment>
<dbReference type="OrthoDB" id="9773571at2"/>
<dbReference type="PROSITE" id="PS00092">
    <property type="entry name" value="N6_MTASE"/>
    <property type="match status" value="1"/>
</dbReference>
<feature type="compositionally biased region" description="Polar residues" evidence="5">
    <location>
        <begin position="275"/>
        <end position="284"/>
    </location>
</feature>
<dbReference type="EMBL" id="CP018477">
    <property type="protein sequence ID" value="ASV76740.1"/>
    <property type="molecule type" value="Genomic_DNA"/>
</dbReference>
<dbReference type="GO" id="GO:0009007">
    <property type="term" value="F:site-specific DNA-methyltransferase (adenine-specific) activity"/>
    <property type="evidence" value="ECO:0007669"/>
    <property type="project" value="TreeGrafter"/>
</dbReference>
<dbReference type="RefSeq" id="WP_095416462.1">
    <property type="nucleotide sequence ID" value="NZ_CP018477.1"/>
</dbReference>
<dbReference type="InterPro" id="IPR001091">
    <property type="entry name" value="RM_Methyltransferase"/>
</dbReference>
<dbReference type="PRINTS" id="PR00508">
    <property type="entry name" value="S21N4MTFRASE"/>
</dbReference>